<dbReference type="PANTHER" id="PTHR42791:SF2">
    <property type="entry name" value="N-ACETYLTRANSFERASE DOMAIN-CONTAINING PROTEIN"/>
    <property type="match status" value="1"/>
</dbReference>
<dbReference type="SUPFAM" id="SSF55729">
    <property type="entry name" value="Acyl-CoA N-acyltransferases (Nat)"/>
    <property type="match status" value="1"/>
</dbReference>
<feature type="domain" description="N-acetyltransferase" evidence="1">
    <location>
        <begin position="31"/>
        <end position="165"/>
    </location>
</feature>
<evidence type="ECO:0000313" key="2">
    <source>
        <dbReference type="EMBL" id="KAE8413830.1"/>
    </source>
</evidence>
<dbReference type="InterPro" id="IPR016181">
    <property type="entry name" value="Acyl_CoA_acyltransferase"/>
</dbReference>
<dbReference type="Proteomes" id="UP000325395">
    <property type="component" value="Unassembled WGS sequence"/>
</dbReference>
<keyword evidence="3" id="KW-1185">Reference proteome</keyword>
<dbReference type="Pfam" id="PF00583">
    <property type="entry name" value="Acetyltransf_1"/>
    <property type="match status" value="1"/>
</dbReference>
<dbReference type="EMBL" id="ML735798">
    <property type="protein sequence ID" value="KAE8413830.1"/>
    <property type="molecule type" value="Genomic_DNA"/>
</dbReference>
<proteinExistence type="predicted"/>
<name>A0ABQ6W9M3_9EURO</name>
<evidence type="ECO:0000313" key="3">
    <source>
        <dbReference type="Proteomes" id="UP000325395"/>
    </source>
</evidence>
<dbReference type="PROSITE" id="PS51186">
    <property type="entry name" value="GNAT"/>
    <property type="match status" value="1"/>
</dbReference>
<evidence type="ECO:0000259" key="1">
    <source>
        <dbReference type="PROSITE" id="PS51186"/>
    </source>
</evidence>
<dbReference type="InterPro" id="IPR000182">
    <property type="entry name" value="GNAT_dom"/>
</dbReference>
<organism evidence="2 3">
    <name type="scientific">Aspergillus pseudocaelatus</name>
    <dbReference type="NCBI Taxonomy" id="1825620"/>
    <lineage>
        <taxon>Eukaryota</taxon>
        <taxon>Fungi</taxon>
        <taxon>Dikarya</taxon>
        <taxon>Ascomycota</taxon>
        <taxon>Pezizomycotina</taxon>
        <taxon>Eurotiomycetes</taxon>
        <taxon>Eurotiomycetidae</taxon>
        <taxon>Eurotiales</taxon>
        <taxon>Aspergillaceae</taxon>
        <taxon>Aspergillus</taxon>
        <taxon>Aspergillus subgen. Circumdati</taxon>
    </lineage>
</organism>
<dbReference type="InterPro" id="IPR052523">
    <property type="entry name" value="Trichothecene_AcTrans"/>
</dbReference>
<gene>
    <name evidence="2" type="ORF">BDV36DRAFT_299612</name>
</gene>
<reference evidence="2 3" key="1">
    <citation type="submission" date="2019-04" db="EMBL/GenBank/DDBJ databases">
        <authorList>
            <consortium name="DOE Joint Genome Institute"/>
            <person name="Mondo S."/>
            <person name="Kjaerbolling I."/>
            <person name="Vesth T."/>
            <person name="Frisvad J.C."/>
            <person name="Nybo J.L."/>
            <person name="Theobald S."/>
            <person name="Kildgaard S."/>
            <person name="Isbrandt T."/>
            <person name="Kuo A."/>
            <person name="Sato A."/>
            <person name="Lyhne E.K."/>
            <person name="Kogle M.E."/>
            <person name="Wiebenga A."/>
            <person name="Kun R.S."/>
            <person name="Lubbers R.J."/>
            <person name="Makela M.R."/>
            <person name="Barry K."/>
            <person name="Chovatia M."/>
            <person name="Clum A."/>
            <person name="Daum C."/>
            <person name="Haridas S."/>
            <person name="He G."/>
            <person name="LaButti K."/>
            <person name="Lipzen A."/>
            <person name="Riley R."/>
            <person name="Salamov A."/>
            <person name="Simmons B.A."/>
            <person name="Magnuson J.K."/>
            <person name="Henrissat B."/>
            <person name="Mortensen U.H."/>
            <person name="Larsen T.O."/>
            <person name="Devries R.P."/>
            <person name="Grigoriev I.V."/>
            <person name="Machida M."/>
            <person name="Baker S.E."/>
            <person name="Andersen M.R."/>
            <person name="Cantor M.N."/>
            <person name="Hua S.X."/>
        </authorList>
    </citation>
    <scope>NUCLEOTIDE SEQUENCE [LARGE SCALE GENOMIC DNA]</scope>
    <source>
        <strain evidence="2 3">CBS 117616</strain>
    </source>
</reference>
<sequence length="173" mass="19784">MEGNCVVFGHNNRSNTCPKRGKRHQKACTSSEVGQDPVRVVVSFAKWRRLIDGFLARSYVEAPWQWPAGTRFDILEDWTRRFEAAASSPQYSWGLDLSYIATSPEHERRGTASMLVKWGVEQAKKDGMLAALESTKNGWPLYERLGFKAEGSITMELEEMGVLYEEMCFVWRP</sequence>
<accession>A0ABQ6W9M3</accession>
<dbReference type="PANTHER" id="PTHR42791">
    <property type="entry name" value="GNAT FAMILY ACETYLTRANSFERASE"/>
    <property type="match status" value="1"/>
</dbReference>
<protein>
    <recommendedName>
        <fullName evidence="1">N-acetyltransferase domain-containing protein</fullName>
    </recommendedName>
</protein>
<dbReference type="Gene3D" id="3.40.630.30">
    <property type="match status" value="1"/>
</dbReference>